<dbReference type="AlphaFoldDB" id="A0A1W6LNB3"/>
<dbReference type="STRING" id="1941349.STSP1_01635"/>
<sequence length="434" mass="48768" precursor="true">MTVIKVNKKLSMLAAACVLGLALILTGCDKQTADNQADENQAAEGNASAEISEKPEKAAPLENSQIEKYQKQLMETAFQTASMIPVKPHIKDRSKSQQKVVQTYIKLGQIKTAAEQTEKILNWRKGVCYGDLAYYFAENNQKGRANEFLALAEEVIEEPNLEDWRRDRVKVRIAQAETLLGKKDHGEKFEENLVEAETGKLAATKAEICSDEEFDSQLASIDEMIKTGVYDVVKNSLYACLSLYERFYDDSSRRQILEDKITSSWKTIPYFIRIDLLVKMAEANIEGQNRAKASELLDQAREMIAGGKWRVENRMPLTAKVASARFRAGQKQKAAAEAAEEIELFREKKEEIVDIYRSEALTPLAEAYADMERRERAAEVYAMAVKEGAVNPNSRPTAIDLAEVCCSMAEYKVKPNEKLLAEIEEVKGSLSVPW</sequence>
<evidence type="ECO:0000313" key="3">
    <source>
        <dbReference type="EMBL" id="ARN57236.1"/>
    </source>
</evidence>
<dbReference type="PROSITE" id="PS51257">
    <property type="entry name" value="PROKAR_LIPOPROTEIN"/>
    <property type="match status" value="1"/>
</dbReference>
<dbReference type="SUPFAM" id="SSF48452">
    <property type="entry name" value="TPR-like"/>
    <property type="match status" value="1"/>
</dbReference>
<gene>
    <name evidence="3" type="ORF">STSP1_01635</name>
</gene>
<dbReference type="RefSeq" id="WP_085755901.1">
    <property type="nucleotide sequence ID" value="NZ_CP021023.1"/>
</dbReference>
<dbReference type="InterPro" id="IPR011990">
    <property type="entry name" value="TPR-like_helical_dom_sf"/>
</dbReference>
<proteinExistence type="predicted"/>
<keyword evidence="2" id="KW-0732">Signal</keyword>
<dbReference type="Gene3D" id="1.25.40.10">
    <property type="entry name" value="Tetratricopeptide repeat domain"/>
    <property type="match status" value="1"/>
</dbReference>
<name>A0A1W6LNB3_9BACT</name>
<dbReference type="EMBL" id="CP021023">
    <property type="protein sequence ID" value="ARN57236.1"/>
    <property type="molecule type" value="Genomic_DNA"/>
</dbReference>
<organism evidence="3 4">
    <name type="scientific">Sedimentisphaera salicampi</name>
    <dbReference type="NCBI Taxonomy" id="1941349"/>
    <lineage>
        <taxon>Bacteria</taxon>
        <taxon>Pseudomonadati</taxon>
        <taxon>Planctomycetota</taxon>
        <taxon>Phycisphaerae</taxon>
        <taxon>Sedimentisphaerales</taxon>
        <taxon>Sedimentisphaeraceae</taxon>
        <taxon>Sedimentisphaera</taxon>
    </lineage>
</organism>
<evidence type="ECO:0000313" key="4">
    <source>
        <dbReference type="Proteomes" id="UP000193334"/>
    </source>
</evidence>
<feature type="chain" id="PRO_5012145205" evidence="2">
    <location>
        <begin position="28"/>
        <end position="434"/>
    </location>
</feature>
<dbReference type="Proteomes" id="UP000193334">
    <property type="component" value="Chromosome"/>
</dbReference>
<feature type="signal peptide" evidence="2">
    <location>
        <begin position="1"/>
        <end position="27"/>
    </location>
</feature>
<dbReference type="KEGG" id="pbp:STSP1_01635"/>
<evidence type="ECO:0000256" key="1">
    <source>
        <dbReference type="SAM" id="MobiDB-lite"/>
    </source>
</evidence>
<keyword evidence="4" id="KW-1185">Reference proteome</keyword>
<feature type="region of interest" description="Disordered" evidence="1">
    <location>
        <begin position="36"/>
        <end position="61"/>
    </location>
</feature>
<reference evidence="4" key="1">
    <citation type="submission" date="2017-04" db="EMBL/GenBank/DDBJ databases">
        <title>Comparative genomics and description of representatives of a novel lineage of planctomycetes thriving in anoxic sediments.</title>
        <authorList>
            <person name="Spring S."/>
            <person name="Bunk B."/>
            <person name="Sproer C."/>
        </authorList>
    </citation>
    <scope>NUCLEOTIDE SEQUENCE [LARGE SCALE GENOMIC DNA]</scope>
    <source>
        <strain evidence="4">ST-PulAB-D4</strain>
    </source>
</reference>
<accession>A0A1W6LNB3</accession>
<evidence type="ECO:0000256" key="2">
    <source>
        <dbReference type="SAM" id="SignalP"/>
    </source>
</evidence>
<protein>
    <submittedName>
        <fullName evidence="3">Uncharacterized protein</fullName>
    </submittedName>
</protein>